<evidence type="ECO:0000313" key="5">
    <source>
        <dbReference type="EMBL" id="GAA3709940.1"/>
    </source>
</evidence>
<protein>
    <submittedName>
        <fullName evidence="5">NAD(P)/FAD-dependent oxidoreductase</fullName>
    </submittedName>
</protein>
<evidence type="ECO:0000256" key="3">
    <source>
        <dbReference type="SAM" id="Phobius"/>
    </source>
</evidence>
<reference evidence="6" key="1">
    <citation type="journal article" date="2019" name="Int. J. Syst. Evol. Microbiol.">
        <title>The Global Catalogue of Microorganisms (GCM) 10K type strain sequencing project: providing services to taxonomists for standard genome sequencing and annotation.</title>
        <authorList>
            <consortium name="The Broad Institute Genomics Platform"/>
            <consortium name="The Broad Institute Genome Sequencing Center for Infectious Disease"/>
            <person name="Wu L."/>
            <person name="Ma J."/>
        </authorList>
    </citation>
    <scope>NUCLEOTIDE SEQUENCE [LARGE SCALE GENOMIC DNA]</scope>
    <source>
        <strain evidence="6">JCM 16961</strain>
    </source>
</reference>
<comment type="caution">
    <text evidence="5">The sequence shown here is derived from an EMBL/GenBank/DDBJ whole genome shotgun (WGS) entry which is preliminary data.</text>
</comment>
<sequence length="405" mass="41751">MRGHDADVAVVGAGPVGLYAAALLASAGADVVVLERRRERTAHSRAIGIHPPALAALGRVGAAEDLVEAGVRIVEGEARCGGRRVARLSFDGVPGEHRFVLAVPQFRTEAILEQRALSAGADLRRDVEVRGLRQGPGHGGLAGGGLAGRGSGNPGSAGGAPGVELRTSDGLLRARFVLGADGARSTVRGASGIGARIRRYPDTYAMGDFADAAAEAAPGGARRAVLYLERGGIVESFPLPGGVRRWVVRTRSFVAHPTADWLAATVEARTGVALDPAGNSMLSSFGVRRRIADRFVSGRVALVGDAAHEVSPIGGQGMNLGWLDAALLAPSVLEALQDGGGAGLRRYGTVRRRAALAAARQAHLNMALGRPLAAPWLGLRNRAIGRAAAADPVHDAVARVFTMNA</sequence>
<dbReference type="InterPro" id="IPR050631">
    <property type="entry name" value="PheA/TfdB_FAD_monoxygenase"/>
</dbReference>
<organism evidence="5 6">
    <name type="scientific">Zhihengliuella alba</name>
    <dbReference type="NCBI Taxonomy" id="547018"/>
    <lineage>
        <taxon>Bacteria</taxon>
        <taxon>Bacillati</taxon>
        <taxon>Actinomycetota</taxon>
        <taxon>Actinomycetes</taxon>
        <taxon>Micrococcales</taxon>
        <taxon>Micrococcaceae</taxon>
        <taxon>Zhihengliuella</taxon>
    </lineage>
</organism>
<keyword evidence="3" id="KW-0812">Transmembrane</keyword>
<name>A0ABP7DVU0_9MICC</name>
<dbReference type="EMBL" id="BAABCJ010000006">
    <property type="protein sequence ID" value="GAA3709940.1"/>
    <property type="molecule type" value="Genomic_DNA"/>
</dbReference>
<dbReference type="RefSeq" id="WP_344885082.1">
    <property type="nucleotide sequence ID" value="NZ_BAABCJ010000006.1"/>
</dbReference>
<dbReference type="InterPro" id="IPR036188">
    <property type="entry name" value="FAD/NAD-bd_sf"/>
</dbReference>
<dbReference type="Proteomes" id="UP001501536">
    <property type="component" value="Unassembled WGS sequence"/>
</dbReference>
<dbReference type="InterPro" id="IPR002938">
    <property type="entry name" value="FAD-bd"/>
</dbReference>
<keyword evidence="3" id="KW-1133">Transmembrane helix</keyword>
<feature type="domain" description="FAD-binding" evidence="4">
    <location>
        <begin position="172"/>
        <end position="361"/>
    </location>
</feature>
<feature type="domain" description="FAD-binding" evidence="4">
    <location>
        <begin position="5"/>
        <end position="135"/>
    </location>
</feature>
<evidence type="ECO:0000259" key="4">
    <source>
        <dbReference type="Pfam" id="PF01494"/>
    </source>
</evidence>
<dbReference type="PANTHER" id="PTHR43476">
    <property type="entry name" value="3-(3-HYDROXY-PHENYL)PROPIONATE/3-HYDROXYCINNAMIC ACID HYDROXYLASE"/>
    <property type="match status" value="1"/>
</dbReference>
<dbReference type="Gene3D" id="3.30.70.2450">
    <property type="match status" value="1"/>
</dbReference>
<feature type="compositionally biased region" description="Gly residues" evidence="2">
    <location>
        <begin position="134"/>
        <end position="161"/>
    </location>
</feature>
<evidence type="ECO:0000313" key="6">
    <source>
        <dbReference type="Proteomes" id="UP001501536"/>
    </source>
</evidence>
<evidence type="ECO:0000256" key="1">
    <source>
        <dbReference type="ARBA" id="ARBA00023002"/>
    </source>
</evidence>
<dbReference type="Pfam" id="PF01494">
    <property type="entry name" value="FAD_binding_3"/>
    <property type="match status" value="2"/>
</dbReference>
<keyword evidence="6" id="KW-1185">Reference proteome</keyword>
<dbReference type="SUPFAM" id="SSF51905">
    <property type="entry name" value="FAD/NAD(P)-binding domain"/>
    <property type="match status" value="1"/>
</dbReference>
<dbReference type="PANTHER" id="PTHR43476:SF3">
    <property type="entry name" value="FAD-BINDING MONOOXYGENASE"/>
    <property type="match status" value="1"/>
</dbReference>
<proteinExistence type="predicted"/>
<dbReference type="PRINTS" id="PR00420">
    <property type="entry name" value="RNGMNOXGNASE"/>
</dbReference>
<gene>
    <name evidence="5" type="ORF">GCM10022377_24480</name>
</gene>
<feature type="transmembrane region" description="Helical" evidence="3">
    <location>
        <begin position="16"/>
        <end position="34"/>
    </location>
</feature>
<keyword evidence="1" id="KW-0560">Oxidoreductase</keyword>
<feature type="region of interest" description="Disordered" evidence="2">
    <location>
        <begin position="132"/>
        <end position="164"/>
    </location>
</feature>
<evidence type="ECO:0000256" key="2">
    <source>
        <dbReference type="SAM" id="MobiDB-lite"/>
    </source>
</evidence>
<accession>A0ABP7DVU0</accession>
<keyword evidence="3" id="KW-0472">Membrane</keyword>
<dbReference type="Gene3D" id="3.50.50.60">
    <property type="entry name" value="FAD/NAD(P)-binding domain"/>
    <property type="match status" value="1"/>
</dbReference>